<proteinExistence type="inferred from homology"/>
<dbReference type="GO" id="GO:0043565">
    <property type="term" value="F:sequence-specific DNA binding"/>
    <property type="evidence" value="ECO:0007669"/>
    <property type="project" value="InterPro"/>
</dbReference>
<dbReference type="SUPFAM" id="SSF46689">
    <property type="entry name" value="Homeodomain-like"/>
    <property type="match status" value="1"/>
</dbReference>
<feature type="domain" description="Insertion element IS150 protein InsJ-like helix-turn-helix" evidence="3">
    <location>
        <begin position="92"/>
        <end position="134"/>
    </location>
</feature>
<accession>A0A943GM04</accession>
<evidence type="ECO:0000256" key="1">
    <source>
        <dbReference type="ARBA" id="ARBA00038232"/>
    </source>
</evidence>
<dbReference type="InterPro" id="IPR010921">
    <property type="entry name" value="Trp_repressor/repl_initiator"/>
</dbReference>
<dbReference type="InterPro" id="IPR036388">
    <property type="entry name" value="WH-like_DNA-bd_sf"/>
</dbReference>
<comment type="similarity">
    <text evidence="1">Belongs to the IS150/IS1296 orfA family.</text>
</comment>
<dbReference type="InterPro" id="IPR009057">
    <property type="entry name" value="Homeodomain-like_sf"/>
</dbReference>
<name>A0A943GM04_9ACTN</name>
<dbReference type="Pfam" id="PF13518">
    <property type="entry name" value="HTH_28"/>
    <property type="match status" value="1"/>
</dbReference>
<reference evidence="4" key="1">
    <citation type="submission" date="2021-02" db="EMBL/GenBank/DDBJ databases">
        <title>Infant gut strain persistence is associated with maternal origin, phylogeny, and functional potential including surface adhesion and iron acquisition.</title>
        <authorList>
            <person name="Lou Y.C."/>
        </authorList>
    </citation>
    <scope>NUCLEOTIDE SEQUENCE</scope>
    <source>
        <strain evidence="4">L3_128_245G1_dasL3_128_245G1_concoct_49</strain>
    </source>
</reference>
<comment type="caution">
    <text evidence="4">The sequence shown here is derived from an EMBL/GenBank/DDBJ whole genome shotgun (WGS) entry which is preliminary data.</text>
</comment>
<dbReference type="Proteomes" id="UP000738879">
    <property type="component" value="Unassembled WGS sequence"/>
</dbReference>
<dbReference type="SUPFAM" id="SSF48295">
    <property type="entry name" value="TrpR-like"/>
    <property type="match status" value="1"/>
</dbReference>
<sequence>MDNEKWETFFMQNAKRLRHGIEVRERALELFEAGFGKRSVSSSLGIPVGTVEKWLYAYKAVGPEGPLNMGRTHNSYSFETKLAFARMVVDGGAILTDAMVAYGVVSRASAQKWCKAYREGGEEALKPKPKGRPKGSPAKQKAPMTREEELEIRVRKLEAENAYLKKLEALRAEEALRTGSRPRW</sequence>
<feature type="region of interest" description="Disordered" evidence="2">
    <location>
        <begin position="123"/>
        <end position="149"/>
    </location>
</feature>
<gene>
    <name evidence="4" type="ORF">KHY67_00125</name>
</gene>
<evidence type="ECO:0000256" key="2">
    <source>
        <dbReference type="SAM" id="MobiDB-lite"/>
    </source>
</evidence>
<evidence type="ECO:0000313" key="4">
    <source>
        <dbReference type="EMBL" id="MBS5146110.1"/>
    </source>
</evidence>
<evidence type="ECO:0000313" key="5">
    <source>
        <dbReference type="Proteomes" id="UP000738879"/>
    </source>
</evidence>
<dbReference type="PANTHER" id="PTHR33795:SF1">
    <property type="entry name" value="INSERTION ELEMENT IS150 PROTEIN INSJ"/>
    <property type="match status" value="1"/>
</dbReference>
<protein>
    <submittedName>
        <fullName evidence="4">Helix-turn-helix domain-containing protein</fullName>
    </submittedName>
</protein>
<dbReference type="InterPro" id="IPR052057">
    <property type="entry name" value="IS150/IS1296_orfA-like"/>
</dbReference>
<organism evidence="4 5">
    <name type="scientific">Collinsella intestinalis</name>
    <dbReference type="NCBI Taxonomy" id="147207"/>
    <lineage>
        <taxon>Bacteria</taxon>
        <taxon>Bacillati</taxon>
        <taxon>Actinomycetota</taxon>
        <taxon>Coriobacteriia</taxon>
        <taxon>Coriobacteriales</taxon>
        <taxon>Coriobacteriaceae</taxon>
        <taxon>Collinsella</taxon>
    </lineage>
</organism>
<evidence type="ECO:0000259" key="3">
    <source>
        <dbReference type="Pfam" id="PF13518"/>
    </source>
</evidence>
<dbReference type="Gene3D" id="1.10.10.10">
    <property type="entry name" value="Winged helix-like DNA-binding domain superfamily/Winged helix DNA-binding domain"/>
    <property type="match status" value="1"/>
</dbReference>
<dbReference type="EMBL" id="JAGZJA010000001">
    <property type="protein sequence ID" value="MBS5146110.1"/>
    <property type="molecule type" value="Genomic_DNA"/>
</dbReference>
<dbReference type="PANTHER" id="PTHR33795">
    <property type="entry name" value="INSERTION ELEMENT IS150 PROTEIN INSJ"/>
    <property type="match status" value="1"/>
</dbReference>
<dbReference type="AlphaFoldDB" id="A0A943GM04"/>
<dbReference type="InterPro" id="IPR055247">
    <property type="entry name" value="InsJ-like_HTH"/>
</dbReference>